<name>A0A2J8J3N6_PANTR</name>
<dbReference type="Proteomes" id="UP000236370">
    <property type="component" value="Unassembled WGS sequence"/>
</dbReference>
<comment type="caution">
    <text evidence="3">The sequence shown here is derived from an EMBL/GenBank/DDBJ whole genome shotgun (WGS) entry which is preliminary data.</text>
</comment>
<feature type="non-terminal residue" evidence="3">
    <location>
        <position position="148"/>
    </location>
</feature>
<gene>
    <name evidence="3" type="ORF">CK820_G0050896</name>
</gene>
<evidence type="ECO:0000256" key="2">
    <source>
        <dbReference type="ARBA" id="ARBA00022737"/>
    </source>
</evidence>
<dbReference type="InterPro" id="IPR001611">
    <property type="entry name" value="Leu-rich_rpt"/>
</dbReference>
<sequence>NFQGNYISYIDGNVWKAYSWTEKLILRENYLTELHKDSFEGLLSLQYLDLSCNKIQSIERHTFEPLPFLKFINLSCNVITELSFGTFQAWHGMQFLHKLILNHNPLTTVEDPYLFKLPALKYLDMGTTLVPLTTLKNILMMTVELEKL</sequence>
<keyword evidence="2" id="KW-0677">Repeat</keyword>
<reference evidence="3 4" key="1">
    <citation type="submission" date="2017-12" db="EMBL/GenBank/DDBJ databases">
        <title>High-resolution comparative analysis of great ape genomes.</title>
        <authorList>
            <person name="Pollen A."/>
            <person name="Hastie A."/>
            <person name="Hormozdiari F."/>
            <person name="Dougherty M."/>
            <person name="Liu R."/>
            <person name="Chaisson M."/>
            <person name="Hoppe E."/>
            <person name="Hill C."/>
            <person name="Pang A."/>
            <person name="Hillier L."/>
            <person name="Baker C."/>
            <person name="Armstrong J."/>
            <person name="Shendure J."/>
            <person name="Paten B."/>
            <person name="Wilson R."/>
            <person name="Chao H."/>
            <person name="Schneider V."/>
            <person name="Ventura M."/>
            <person name="Kronenberg Z."/>
            <person name="Murali S."/>
            <person name="Gordon D."/>
            <person name="Cantsilieris S."/>
            <person name="Munson K."/>
            <person name="Nelson B."/>
            <person name="Raja A."/>
            <person name="Underwood J."/>
            <person name="Diekhans M."/>
            <person name="Fiddes I."/>
            <person name="Haussler D."/>
            <person name="Eichler E."/>
        </authorList>
    </citation>
    <scope>NUCLEOTIDE SEQUENCE [LARGE SCALE GENOMIC DNA]</scope>
    <source>
        <strain evidence="3">Yerkes chimp pedigree #C0471</strain>
    </source>
</reference>
<protein>
    <submittedName>
        <fullName evidence="3">LRRC37A3 isoform 5</fullName>
    </submittedName>
</protein>
<accession>A0A2J8J3N6</accession>
<dbReference type="PANTHER" id="PTHR23045">
    <property type="entry name" value="LEUCINE-RICH REPEAT-CONTAINING PROTEIN 37A"/>
    <property type="match status" value="1"/>
</dbReference>
<dbReference type="InterPro" id="IPR015753">
    <property type="entry name" value="LRRC37"/>
</dbReference>
<proteinExistence type="predicted"/>
<dbReference type="InterPro" id="IPR003591">
    <property type="entry name" value="Leu-rich_rpt_typical-subtyp"/>
</dbReference>
<dbReference type="AlphaFoldDB" id="A0A2J8J3N6"/>
<dbReference type="EMBL" id="NBAG03000526">
    <property type="protein sequence ID" value="PNI17386.1"/>
    <property type="molecule type" value="Genomic_DNA"/>
</dbReference>
<dbReference type="PROSITE" id="PS51450">
    <property type="entry name" value="LRR"/>
    <property type="match status" value="1"/>
</dbReference>
<feature type="non-terminal residue" evidence="3">
    <location>
        <position position="1"/>
    </location>
</feature>
<dbReference type="SMART" id="SM00369">
    <property type="entry name" value="LRR_TYP"/>
    <property type="match status" value="4"/>
</dbReference>
<evidence type="ECO:0000256" key="1">
    <source>
        <dbReference type="ARBA" id="ARBA00022614"/>
    </source>
</evidence>
<keyword evidence="1" id="KW-0433">Leucine-rich repeat</keyword>
<dbReference type="InterPro" id="IPR032675">
    <property type="entry name" value="LRR_dom_sf"/>
</dbReference>
<evidence type="ECO:0000313" key="4">
    <source>
        <dbReference type="Proteomes" id="UP000236370"/>
    </source>
</evidence>
<dbReference type="SUPFAM" id="SSF52058">
    <property type="entry name" value="L domain-like"/>
    <property type="match status" value="1"/>
</dbReference>
<dbReference type="PANTHER" id="PTHR23045:SF19">
    <property type="entry name" value="LEUCINE-RICH REPEAT-CONTAINING PROTEIN 37A-RELATED"/>
    <property type="match status" value="1"/>
</dbReference>
<evidence type="ECO:0000313" key="3">
    <source>
        <dbReference type="EMBL" id="PNI17386.1"/>
    </source>
</evidence>
<dbReference type="Gene3D" id="3.80.10.10">
    <property type="entry name" value="Ribonuclease Inhibitor"/>
    <property type="match status" value="1"/>
</dbReference>
<dbReference type="Pfam" id="PF13855">
    <property type="entry name" value="LRR_8"/>
    <property type="match status" value="1"/>
</dbReference>
<organism evidence="3 4">
    <name type="scientific">Pan troglodytes</name>
    <name type="common">Chimpanzee</name>
    <dbReference type="NCBI Taxonomy" id="9598"/>
    <lineage>
        <taxon>Eukaryota</taxon>
        <taxon>Metazoa</taxon>
        <taxon>Chordata</taxon>
        <taxon>Craniata</taxon>
        <taxon>Vertebrata</taxon>
        <taxon>Euteleostomi</taxon>
        <taxon>Mammalia</taxon>
        <taxon>Eutheria</taxon>
        <taxon>Euarchontoglires</taxon>
        <taxon>Primates</taxon>
        <taxon>Haplorrhini</taxon>
        <taxon>Catarrhini</taxon>
        <taxon>Hominidae</taxon>
        <taxon>Pan</taxon>
    </lineage>
</organism>